<dbReference type="Proteomes" id="UP000317536">
    <property type="component" value="Unassembled WGS sequence"/>
</dbReference>
<dbReference type="Gene3D" id="3.30.420.40">
    <property type="match status" value="2"/>
</dbReference>
<reference evidence="2 3" key="1">
    <citation type="submission" date="2019-07" db="EMBL/GenBank/DDBJ databases">
        <title>Bifidobacterium asteroides genomes.</title>
        <authorList>
            <person name="Zheng H."/>
        </authorList>
    </citation>
    <scope>NUCLEOTIDE SEQUENCE [LARGE SCALE GENOMIC DNA]</scope>
    <source>
        <strain evidence="2 3">W8111</strain>
    </source>
</reference>
<evidence type="ECO:0000256" key="1">
    <source>
        <dbReference type="ARBA" id="ARBA00006479"/>
    </source>
</evidence>
<dbReference type="PANTHER" id="PTHR18964">
    <property type="entry name" value="ROK (REPRESSOR, ORF, KINASE) FAMILY"/>
    <property type="match status" value="1"/>
</dbReference>
<dbReference type="PANTHER" id="PTHR18964:SF169">
    <property type="entry name" value="N-ACETYLMANNOSAMINE KINASE"/>
    <property type="match status" value="1"/>
</dbReference>
<dbReference type="InterPro" id="IPR043129">
    <property type="entry name" value="ATPase_NBD"/>
</dbReference>
<dbReference type="EMBL" id="VMHJ01000001">
    <property type="protein sequence ID" value="TSJ86782.1"/>
    <property type="molecule type" value="Genomic_DNA"/>
</dbReference>
<evidence type="ECO:0000313" key="3">
    <source>
        <dbReference type="Proteomes" id="UP000317536"/>
    </source>
</evidence>
<dbReference type="PROSITE" id="PS01125">
    <property type="entry name" value="ROK"/>
    <property type="match status" value="1"/>
</dbReference>
<proteinExistence type="inferred from homology"/>
<sequence>MDELHRVVVAVDIGGTKIASALVEVNESKPVILPDTQHSIPTQAAQGGEHVLNRVAQEVRTLCDRAHSWPNGELAVVGLAVASPGCVDFSGRIVSATDILPGWTGLALRSRLEQLSGLRVYALGDALAHTFGEVRWGAAQGYDSALLVAIGTGIGGGVSIDGKLLHGSHSAGGHVGHIGHPAAADVVCSCGHHGHIEPLASGPGLEHVYVQLGGAPAENPCDGAQIAARARQGDPLARQALEQVGQCLGSALGNLANVLDPAVIVLSGSVAQAGTLWLKAVRKGYAEQAIVPVASTQLVLGDLGDDAPLIGAAEAFLEGFGMCGRARGVWIDADDDRRIP</sequence>
<dbReference type="AlphaFoldDB" id="A0A556RD27"/>
<organism evidence="2 3">
    <name type="scientific">Bifidobacterium asteroides</name>
    <dbReference type="NCBI Taxonomy" id="1684"/>
    <lineage>
        <taxon>Bacteria</taxon>
        <taxon>Bacillati</taxon>
        <taxon>Actinomycetota</taxon>
        <taxon>Actinomycetes</taxon>
        <taxon>Bifidobacteriales</taxon>
        <taxon>Bifidobacteriaceae</taxon>
        <taxon>Bifidobacterium</taxon>
    </lineage>
</organism>
<dbReference type="SUPFAM" id="SSF53067">
    <property type="entry name" value="Actin-like ATPase domain"/>
    <property type="match status" value="1"/>
</dbReference>
<name>A0A556RD27_9BIFI</name>
<accession>A0A556RD27</accession>
<dbReference type="InterPro" id="IPR000600">
    <property type="entry name" value="ROK"/>
</dbReference>
<gene>
    <name evidence="2" type="ORF">FPK29_03760</name>
</gene>
<comment type="caution">
    <text evidence="2">The sequence shown here is derived from an EMBL/GenBank/DDBJ whole genome shotgun (WGS) entry which is preliminary data.</text>
</comment>
<protein>
    <submittedName>
        <fullName evidence="2">ROK family protein</fullName>
    </submittedName>
</protein>
<evidence type="ECO:0000313" key="2">
    <source>
        <dbReference type="EMBL" id="TSJ86782.1"/>
    </source>
</evidence>
<dbReference type="Pfam" id="PF00480">
    <property type="entry name" value="ROK"/>
    <property type="match status" value="1"/>
</dbReference>
<comment type="similarity">
    <text evidence="1">Belongs to the ROK (NagC/XylR) family.</text>
</comment>
<dbReference type="InterPro" id="IPR049874">
    <property type="entry name" value="ROK_cs"/>
</dbReference>